<dbReference type="EC" id="2.7.7.7" evidence="1"/>
<feature type="domain" description="DNA polymerase III delta subunit-like C-terminal" evidence="10">
    <location>
        <begin position="308"/>
        <end position="411"/>
    </location>
</feature>
<dbReference type="SUPFAM" id="SSF48019">
    <property type="entry name" value="post-AAA+ oligomerization domain-like"/>
    <property type="match status" value="1"/>
</dbReference>
<dbReference type="Pfam" id="PF21694">
    <property type="entry name" value="DNA_pol3_delta_C"/>
    <property type="match status" value="1"/>
</dbReference>
<keyword evidence="6" id="KW-0239">DNA-directed DNA polymerase</keyword>
<feature type="domain" description="DNA polymerase III delta N-terminal" evidence="9">
    <location>
        <begin position="115"/>
        <end position="236"/>
    </location>
</feature>
<dbReference type="EMBL" id="HE796683">
    <property type="protein sequence ID" value="CCG99984.1"/>
    <property type="molecule type" value="Genomic_DNA"/>
</dbReference>
<keyword evidence="12" id="KW-1185">Reference proteome</keyword>
<dbReference type="InterPro" id="IPR005790">
    <property type="entry name" value="DNA_polIII_delta"/>
</dbReference>
<evidence type="ECO:0000256" key="8">
    <source>
        <dbReference type="ARBA" id="ARBA00049244"/>
    </source>
</evidence>
<dbReference type="Gene3D" id="1.10.8.60">
    <property type="match status" value="1"/>
</dbReference>
<evidence type="ECO:0000256" key="2">
    <source>
        <dbReference type="ARBA" id="ARBA00017703"/>
    </source>
</evidence>
<evidence type="ECO:0000256" key="4">
    <source>
        <dbReference type="ARBA" id="ARBA00022695"/>
    </source>
</evidence>
<sequence>MACSMRLWALSSDCWQVISRNRAGNRSSSARDIQATGEGSAVPTRGHGAFVRAGRGIGSKIGYAENGSGPTAKPDCVSLQPGARLVHQLLAVTALSATVDTVLKDIRNKRIAPVYLIHGDEPYYLDRIADELEKVVVPVAERGFNQFVLFGKDADVGAVLNNARRYPFMAERQLVVVKEAQQLAGIKEKPGQQLLESYAMEPLGSTVLAIFHNEPLDERKAWVKAFANKGVLLNAKKLYDNKLVDWVGDYCRGRGAKISPKACQLLVDAIGNDLKRMAGEVDKILLNLRVDEEISATTVERLVGISKEYNVFELQKALTQRDVVKANRIVDYFGKNAKDNPAVVILAQLYQYFSRVLLVQASKDQSERGLAAVLGVNPFFVKDYLAAARTYPLVKVADIIHAIRRADAQSKGIDAATMTEADILKELVFAILH</sequence>
<dbReference type="InterPro" id="IPR008921">
    <property type="entry name" value="DNA_pol3_clamp-load_cplx_C"/>
</dbReference>
<accession>I0K781</accession>
<evidence type="ECO:0000256" key="1">
    <source>
        <dbReference type="ARBA" id="ARBA00012417"/>
    </source>
</evidence>
<name>I0K781_9BACT</name>
<dbReference type="PANTHER" id="PTHR34388:SF1">
    <property type="entry name" value="DNA POLYMERASE III SUBUNIT DELTA"/>
    <property type="match status" value="1"/>
</dbReference>
<dbReference type="GO" id="GO:0003677">
    <property type="term" value="F:DNA binding"/>
    <property type="evidence" value="ECO:0007669"/>
    <property type="project" value="InterPro"/>
</dbReference>
<evidence type="ECO:0000256" key="3">
    <source>
        <dbReference type="ARBA" id="ARBA00022679"/>
    </source>
</evidence>
<organism evidence="11 12">
    <name type="scientific">Fibrella aestuarina BUZ 2</name>
    <dbReference type="NCBI Taxonomy" id="1166018"/>
    <lineage>
        <taxon>Bacteria</taxon>
        <taxon>Pseudomonadati</taxon>
        <taxon>Bacteroidota</taxon>
        <taxon>Cytophagia</taxon>
        <taxon>Cytophagales</taxon>
        <taxon>Spirosomataceae</taxon>
        <taxon>Fibrella</taxon>
    </lineage>
</organism>
<evidence type="ECO:0000313" key="11">
    <source>
        <dbReference type="EMBL" id="CCG99984.1"/>
    </source>
</evidence>
<reference evidence="11 12" key="1">
    <citation type="journal article" date="2012" name="J. Bacteriol.">
        <title>Genome Sequence of Fibrella aestuarina BUZ 2T, a Filamentous Marine Bacterium.</title>
        <authorList>
            <person name="Filippini M."/>
            <person name="Qi W."/>
            <person name="Blom J."/>
            <person name="Goesmann A."/>
            <person name="Smits T.H."/>
            <person name="Bagheri H.C."/>
        </authorList>
    </citation>
    <scope>NUCLEOTIDE SEQUENCE [LARGE SCALE GENOMIC DNA]</scope>
    <source>
        <strain evidence="12">BUZ 2T</strain>
    </source>
</reference>
<dbReference type="InterPro" id="IPR010372">
    <property type="entry name" value="DNA_pol3_delta_N"/>
</dbReference>
<dbReference type="PATRIC" id="fig|1166018.3.peg.3720"/>
<protein>
    <recommendedName>
        <fullName evidence="2">DNA polymerase III subunit delta</fullName>
        <ecNumber evidence="1">2.7.7.7</ecNumber>
    </recommendedName>
</protein>
<proteinExistence type="inferred from homology"/>
<dbReference type="GO" id="GO:0009360">
    <property type="term" value="C:DNA polymerase III complex"/>
    <property type="evidence" value="ECO:0007669"/>
    <property type="project" value="InterPro"/>
</dbReference>
<dbReference type="AlphaFoldDB" id="I0K781"/>
<dbReference type="Proteomes" id="UP000011058">
    <property type="component" value="Chromosome"/>
</dbReference>
<dbReference type="Pfam" id="PF06144">
    <property type="entry name" value="DNA_pol3_delta"/>
    <property type="match status" value="1"/>
</dbReference>
<gene>
    <name evidence="11" type="ORF">FAES_1975</name>
</gene>
<keyword evidence="4" id="KW-0548">Nucleotidyltransferase</keyword>
<dbReference type="GO" id="GO:0003887">
    <property type="term" value="F:DNA-directed DNA polymerase activity"/>
    <property type="evidence" value="ECO:0007669"/>
    <property type="project" value="UniProtKB-KW"/>
</dbReference>
<dbReference type="Gene3D" id="1.20.272.10">
    <property type="match status" value="1"/>
</dbReference>
<dbReference type="HOGENOM" id="CLU_044694_3_0_10"/>
<comment type="catalytic activity">
    <reaction evidence="8">
        <text>DNA(n) + a 2'-deoxyribonucleoside 5'-triphosphate = DNA(n+1) + diphosphate</text>
        <dbReference type="Rhea" id="RHEA:22508"/>
        <dbReference type="Rhea" id="RHEA-COMP:17339"/>
        <dbReference type="Rhea" id="RHEA-COMP:17340"/>
        <dbReference type="ChEBI" id="CHEBI:33019"/>
        <dbReference type="ChEBI" id="CHEBI:61560"/>
        <dbReference type="ChEBI" id="CHEBI:173112"/>
        <dbReference type="EC" id="2.7.7.7"/>
    </reaction>
</comment>
<evidence type="ECO:0000256" key="5">
    <source>
        <dbReference type="ARBA" id="ARBA00022705"/>
    </source>
</evidence>
<evidence type="ECO:0000256" key="7">
    <source>
        <dbReference type="ARBA" id="ARBA00034754"/>
    </source>
</evidence>
<dbReference type="Gene3D" id="3.40.50.300">
    <property type="entry name" value="P-loop containing nucleotide triphosphate hydrolases"/>
    <property type="match status" value="1"/>
</dbReference>
<comment type="similarity">
    <text evidence="7">Belongs to the DNA polymerase HolA subunit family.</text>
</comment>
<dbReference type="eggNOG" id="COG1466">
    <property type="taxonomic scope" value="Bacteria"/>
</dbReference>
<dbReference type="InterPro" id="IPR027417">
    <property type="entry name" value="P-loop_NTPase"/>
</dbReference>
<dbReference type="PANTHER" id="PTHR34388">
    <property type="entry name" value="DNA POLYMERASE III SUBUNIT DELTA"/>
    <property type="match status" value="1"/>
</dbReference>
<dbReference type="KEGG" id="fae:FAES_1975"/>
<keyword evidence="3" id="KW-0808">Transferase</keyword>
<dbReference type="NCBIfam" id="TIGR01128">
    <property type="entry name" value="holA"/>
    <property type="match status" value="1"/>
</dbReference>
<dbReference type="GO" id="GO:0006261">
    <property type="term" value="P:DNA-templated DNA replication"/>
    <property type="evidence" value="ECO:0007669"/>
    <property type="project" value="TreeGrafter"/>
</dbReference>
<evidence type="ECO:0000259" key="10">
    <source>
        <dbReference type="Pfam" id="PF21694"/>
    </source>
</evidence>
<dbReference type="STRING" id="1166018.FAES_1975"/>
<evidence type="ECO:0000256" key="6">
    <source>
        <dbReference type="ARBA" id="ARBA00022932"/>
    </source>
</evidence>
<evidence type="ECO:0000313" key="12">
    <source>
        <dbReference type="Proteomes" id="UP000011058"/>
    </source>
</evidence>
<dbReference type="InterPro" id="IPR048466">
    <property type="entry name" value="DNA_pol3_delta-like_C"/>
</dbReference>
<dbReference type="SUPFAM" id="SSF52540">
    <property type="entry name" value="P-loop containing nucleoside triphosphate hydrolases"/>
    <property type="match status" value="1"/>
</dbReference>
<keyword evidence="5" id="KW-0235">DNA replication</keyword>
<evidence type="ECO:0000259" key="9">
    <source>
        <dbReference type="Pfam" id="PF06144"/>
    </source>
</evidence>